<dbReference type="PANTHER" id="PTHR12110:SF53">
    <property type="entry name" value="BLR5974 PROTEIN"/>
    <property type="match status" value="1"/>
</dbReference>
<dbReference type="InterPro" id="IPR013022">
    <property type="entry name" value="Xyl_isomerase-like_TIM-brl"/>
</dbReference>
<dbReference type="Gene3D" id="3.20.20.150">
    <property type="entry name" value="Divalent-metal-dependent TIM barrel enzymes"/>
    <property type="match status" value="1"/>
</dbReference>
<proteinExistence type="predicted"/>
<dbReference type="Pfam" id="PF01261">
    <property type="entry name" value="AP_endonuc_2"/>
    <property type="match status" value="1"/>
</dbReference>
<dbReference type="Proteomes" id="UP000509638">
    <property type="component" value="Chromosome"/>
</dbReference>
<evidence type="ECO:0000313" key="4">
    <source>
        <dbReference type="Proteomes" id="UP000509638"/>
    </source>
</evidence>
<dbReference type="EMBL" id="CP058316">
    <property type="protein sequence ID" value="QLD12791.1"/>
    <property type="molecule type" value="Genomic_DNA"/>
</dbReference>
<dbReference type="InterPro" id="IPR036237">
    <property type="entry name" value="Xyl_isomerase-like_sf"/>
</dbReference>
<name>A0A7D5EXT0_9MICO</name>
<gene>
    <name evidence="3" type="ORF">HW566_14020</name>
</gene>
<sequence>MIINTFSYLWKASALEAITELIDNGYSTFEVPISSPHCWPVEISSADRAAVRRTLAEAGAGIRSLNAGGYDLNLASPARSMRDKSIEHITSVIDLAAEWNVGEIIISPGTRRPMISPSLDQVNGWLHDSLEILVPRAQRAGTRLLFEQTPYCFTPTIETLAEVVRTVDDDALKIVYDVANAAYIGEDPVLALREYSDLIPLIHISDTGTDVWGHDPIGTGVIDWAALGAAVDATLGVENVVLEVIRDENTLEEFATALRDLNAAGWSIENNRAEEVVR</sequence>
<dbReference type="SUPFAM" id="SSF51658">
    <property type="entry name" value="Xylose isomerase-like"/>
    <property type="match status" value="1"/>
</dbReference>
<protein>
    <submittedName>
        <fullName evidence="3">Sugar phosphate isomerase/epimerase</fullName>
    </submittedName>
</protein>
<keyword evidence="1" id="KW-0119">Carbohydrate metabolism</keyword>
<dbReference type="PANTHER" id="PTHR12110">
    <property type="entry name" value="HYDROXYPYRUVATE ISOMERASE"/>
    <property type="match status" value="1"/>
</dbReference>
<dbReference type="GO" id="GO:0016853">
    <property type="term" value="F:isomerase activity"/>
    <property type="evidence" value="ECO:0007669"/>
    <property type="project" value="UniProtKB-KW"/>
</dbReference>
<dbReference type="InterPro" id="IPR050312">
    <property type="entry name" value="IolE/XylAMocC-like"/>
</dbReference>
<evidence type="ECO:0000313" key="3">
    <source>
        <dbReference type="EMBL" id="QLD12791.1"/>
    </source>
</evidence>
<dbReference type="RefSeq" id="WP_178013867.1">
    <property type="nucleotide sequence ID" value="NZ_CP058316.1"/>
</dbReference>
<keyword evidence="3" id="KW-0413">Isomerase</keyword>
<evidence type="ECO:0000259" key="2">
    <source>
        <dbReference type="Pfam" id="PF01261"/>
    </source>
</evidence>
<feature type="domain" description="Xylose isomerase-like TIM barrel" evidence="2">
    <location>
        <begin position="22"/>
        <end position="248"/>
    </location>
</feature>
<evidence type="ECO:0000256" key="1">
    <source>
        <dbReference type="ARBA" id="ARBA00023277"/>
    </source>
</evidence>
<dbReference type="AlphaFoldDB" id="A0A7D5EXT0"/>
<accession>A0A7D5EXT0</accession>
<reference evidence="3 4" key="1">
    <citation type="submission" date="2020-06" db="EMBL/GenBank/DDBJ databases">
        <authorList>
            <person name="Jo H."/>
        </authorList>
    </citation>
    <scope>NUCLEOTIDE SEQUENCE [LARGE SCALE GENOMIC DNA]</scope>
    <source>
        <strain evidence="3 4">I46</strain>
    </source>
</reference>
<organism evidence="3 4">
    <name type="scientific">Microbacterium oleivorans</name>
    <dbReference type="NCBI Taxonomy" id="273677"/>
    <lineage>
        <taxon>Bacteria</taxon>
        <taxon>Bacillati</taxon>
        <taxon>Actinomycetota</taxon>
        <taxon>Actinomycetes</taxon>
        <taxon>Micrococcales</taxon>
        <taxon>Microbacteriaceae</taxon>
        <taxon>Microbacterium</taxon>
    </lineage>
</organism>